<keyword evidence="1" id="KW-0547">Nucleotide-binding</keyword>
<evidence type="ECO:0000313" key="5">
    <source>
        <dbReference type="EMBL" id="OCG72846.1"/>
    </source>
</evidence>
<evidence type="ECO:0000256" key="2">
    <source>
        <dbReference type="ARBA" id="ARBA00022840"/>
    </source>
</evidence>
<dbReference type="GO" id="GO:0051539">
    <property type="term" value="F:4 iron, 4 sulfur cluster binding"/>
    <property type="evidence" value="ECO:0007669"/>
    <property type="project" value="InterPro"/>
</dbReference>
<dbReference type="InterPro" id="IPR003593">
    <property type="entry name" value="AAA+_ATPase"/>
</dbReference>
<dbReference type="InterPro" id="IPR010306">
    <property type="entry name" value="PhnJ"/>
</dbReference>
<dbReference type="EMBL" id="LXMD01000028">
    <property type="protein sequence ID" value="OCG72846.1"/>
    <property type="molecule type" value="Genomic_DNA"/>
</dbReference>
<dbReference type="InterPro" id="IPR027417">
    <property type="entry name" value="P-loop_NTPase"/>
</dbReference>
<feature type="region of interest" description="Disordered" evidence="3">
    <location>
        <begin position="297"/>
        <end position="316"/>
    </location>
</feature>
<dbReference type="GO" id="GO:0016829">
    <property type="term" value="F:lyase activity"/>
    <property type="evidence" value="ECO:0007669"/>
    <property type="project" value="UniProtKB-KW"/>
</dbReference>
<feature type="compositionally biased region" description="Basic and acidic residues" evidence="3">
    <location>
        <begin position="340"/>
        <end position="352"/>
    </location>
</feature>
<comment type="caution">
    <text evidence="5">The sequence shown here is derived from an EMBL/GenBank/DDBJ whole genome shotgun (WGS) entry which is preliminary data.</text>
</comment>
<dbReference type="InterPro" id="IPR012700">
    <property type="entry name" value="PhnK"/>
</dbReference>
<dbReference type="AlphaFoldDB" id="A0A1B9N8B6"/>
<dbReference type="RefSeq" id="WP_067027546.1">
    <property type="nucleotide sequence ID" value="NZ_JRNY01000008.1"/>
</dbReference>
<dbReference type="OrthoDB" id="9803851at2"/>
<dbReference type="Pfam" id="PF00005">
    <property type="entry name" value="ABC_tran"/>
    <property type="match status" value="1"/>
</dbReference>
<dbReference type="SFLD" id="SFLDF00379">
    <property type="entry name" value="Phosphonate_metabolism_(PhnJ)"/>
    <property type="match status" value="1"/>
</dbReference>
<dbReference type="Gene3D" id="3.40.50.300">
    <property type="entry name" value="P-loop containing nucleotide triphosphate hydrolases"/>
    <property type="match status" value="1"/>
</dbReference>
<dbReference type="GO" id="GO:0016887">
    <property type="term" value="F:ATP hydrolysis activity"/>
    <property type="evidence" value="ECO:0007669"/>
    <property type="project" value="InterPro"/>
</dbReference>
<dbReference type="STRING" id="904291.A7J15_10100"/>
<dbReference type="Proteomes" id="UP000093355">
    <property type="component" value="Unassembled WGS sequence"/>
</dbReference>
<protein>
    <submittedName>
        <fullName evidence="5">Phosphonate C-P lyase system protein PhnK</fullName>
    </submittedName>
</protein>
<dbReference type="SFLD" id="SFLDG01115">
    <property type="entry name" value="Phosphonate_metabolism_(PhnJ)"/>
    <property type="match status" value="1"/>
</dbReference>
<dbReference type="Pfam" id="PF06007">
    <property type="entry name" value="PhnJ"/>
    <property type="match status" value="1"/>
</dbReference>
<evidence type="ECO:0000313" key="6">
    <source>
        <dbReference type="Proteomes" id="UP000093355"/>
    </source>
</evidence>
<dbReference type="GO" id="GO:0005524">
    <property type="term" value="F:ATP binding"/>
    <property type="evidence" value="ECO:0007669"/>
    <property type="project" value="UniProtKB-KW"/>
</dbReference>
<evidence type="ECO:0000256" key="3">
    <source>
        <dbReference type="SAM" id="MobiDB-lite"/>
    </source>
</evidence>
<organism evidence="5 6">
    <name type="scientific">Microbacterium sediminis</name>
    <dbReference type="NCBI Taxonomy" id="904291"/>
    <lineage>
        <taxon>Bacteria</taxon>
        <taxon>Bacillati</taxon>
        <taxon>Actinomycetota</taxon>
        <taxon>Actinomycetes</taxon>
        <taxon>Micrococcales</taxon>
        <taxon>Microbacteriaceae</taxon>
        <taxon>Microbacterium</taxon>
    </lineage>
</organism>
<gene>
    <name evidence="5" type="ORF">A7J15_10100</name>
</gene>
<dbReference type="SUPFAM" id="SSF52540">
    <property type="entry name" value="P-loop containing nucleoside triphosphate hydrolases"/>
    <property type="match status" value="1"/>
</dbReference>
<evidence type="ECO:0000259" key="4">
    <source>
        <dbReference type="PROSITE" id="PS50893"/>
    </source>
</evidence>
<keyword evidence="6" id="KW-1185">Reference proteome</keyword>
<dbReference type="PROSITE" id="PS50893">
    <property type="entry name" value="ABC_TRANSPORTER_2"/>
    <property type="match status" value="1"/>
</dbReference>
<dbReference type="SMART" id="SM00382">
    <property type="entry name" value="AAA"/>
    <property type="match status" value="1"/>
</dbReference>
<proteinExistence type="predicted"/>
<dbReference type="PANTHER" id="PTHR42764:SF1">
    <property type="entry name" value="PHOSPHONATES UTILIZATION ATP-BINDING PROTEIN PHNK-RELATED"/>
    <property type="match status" value="1"/>
</dbReference>
<feature type="region of interest" description="Disordered" evidence="3">
    <location>
        <begin position="322"/>
        <end position="353"/>
    </location>
</feature>
<keyword evidence="2" id="KW-0067">ATP-binding</keyword>
<dbReference type="SFLD" id="SFLDS00033">
    <property type="entry name" value="Radical_SAM_Phosphonate_Metabo"/>
    <property type="match status" value="1"/>
</dbReference>
<accession>A0A1B9N8B6</accession>
<dbReference type="NCBIfam" id="TIGR02323">
    <property type="entry name" value="CP_lyasePhnK"/>
    <property type="match status" value="1"/>
</dbReference>
<name>A0A1B9N8B6_9MICO</name>
<reference evidence="5 6" key="1">
    <citation type="submission" date="2016-05" db="EMBL/GenBank/DDBJ databases">
        <authorList>
            <person name="Lavstsen T."/>
            <person name="Jespersen J.S."/>
        </authorList>
    </citation>
    <scope>NUCLEOTIDE SEQUENCE [LARGE SCALE GENOMIC DNA]</scope>
    <source>
        <strain evidence="5 6">YLB-01</strain>
    </source>
</reference>
<dbReference type="PANTHER" id="PTHR42764">
    <property type="entry name" value="PHOSPHONATES UTILIZATION ATP-BINDING PROTEIN PHNK-RELATED"/>
    <property type="match status" value="1"/>
</dbReference>
<dbReference type="GO" id="GO:0019700">
    <property type="term" value="P:organic phosphonate catabolic process"/>
    <property type="evidence" value="ECO:0007669"/>
    <property type="project" value="InterPro"/>
</dbReference>
<keyword evidence="5" id="KW-0456">Lyase</keyword>
<dbReference type="InterPro" id="IPR003439">
    <property type="entry name" value="ABC_transporter-like_ATP-bd"/>
</dbReference>
<feature type="domain" description="ABC transporter" evidence="4">
    <location>
        <begin position="356"/>
        <end position="600"/>
    </location>
</feature>
<dbReference type="FunFam" id="3.40.50.300:FF:001017">
    <property type="entry name" value="Phosphonate C-P lyase system protein PhnK"/>
    <property type="match status" value="1"/>
</dbReference>
<sequence>MSEPRIVYNEGYLDEQTKRVVRRALLKGVAIPGFQVPFASREVPMPRGWGTGGVQVTAAVLGPDDTLKVIDQGADDTTNAVSIRQFFEKVAGSRSTTSTVEATVIQTRHRIPETPLVEGQIIVFQVPIPEPLRFLEPRETETRRLHALEEYGLMYVKLYEDIARYGHIAKTYDYPVRVNGRYVMAPSPTPSFDNPKMHQSPALQLFGAGREKRIYAVPPYTDVASLGFEDFPFEPQRFTQPCEICGSEGVYLDEVIIDDAGGAMYVCSDTDHCERTAAARAGGVQVVASASALRASVQQPGGSAPPVAERSRAAAELPPVGARRGAAAGLKRPQQPAEPGRAERDARGRELAEPLLSVTGAGHRYGDRFGCRDVSFDLWPGEVLAGVGESGSGKSTLLGMLSQRLTVDEGSIRYRHGDDLVELSSLSEREIRRLWRTEWGFVHQNAADGLRMHVSAGGNVGEPLMANGARHYGRIREQAAQWLERVEIPRERMDETPATFAGGMRQRVQIARNRVFGPRLVFMDEPTSGLDVSVQARLLDLIRSLVADLGLAVVIVTHDLAVARLISHRTRVMKDGGVIESGLTDRVLDDPQAAYTQLLVSSILQG</sequence>
<evidence type="ECO:0000256" key="1">
    <source>
        <dbReference type="ARBA" id="ARBA00022741"/>
    </source>
</evidence>